<evidence type="ECO:0000256" key="1">
    <source>
        <dbReference type="SAM" id="MobiDB-lite"/>
    </source>
</evidence>
<dbReference type="Gene3D" id="3.30.1330.40">
    <property type="entry name" value="RutC-like"/>
    <property type="match status" value="1"/>
</dbReference>
<dbReference type="PANTHER" id="PTHR43760">
    <property type="entry name" value="ENDORIBONUCLEASE-RELATED"/>
    <property type="match status" value="1"/>
</dbReference>
<feature type="domain" description="Endoribonuclease L-PSP/chorismate mutase-like" evidence="2">
    <location>
        <begin position="57"/>
        <end position="164"/>
    </location>
</feature>
<feature type="region of interest" description="Disordered" evidence="1">
    <location>
        <begin position="1"/>
        <end position="22"/>
    </location>
</feature>
<accession>A0ABW8LEA6</accession>
<protein>
    <submittedName>
        <fullName evidence="3">RidA family protein</fullName>
    </submittedName>
</protein>
<comment type="caution">
    <text evidence="3">The sequence shown here is derived from an EMBL/GenBank/DDBJ whole genome shotgun (WGS) entry which is preliminary data.</text>
</comment>
<evidence type="ECO:0000313" key="4">
    <source>
        <dbReference type="Proteomes" id="UP001620295"/>
    </source>
</evidence>
<dbReference type="EMBL" id="JBJDQH010000002">
    <property type="protein sequence ID" value="MFK4264261.1"/>
    <property type="molecule type" value="Genomic_DNA"/>
</dbReference>
<dbReference type="Proteomes" id="UP001620295">
    <property type="component" value="Unassembled WGS sequence"/>
</dbReference>
<sequence length="188" mass="20145">MAQSATTSEEVHQQVPAADRVSSQEVSKRLAVRGLSLPEPWRIPISPDVRIPAQLVRVVGSRVFISGHVPISTDGQLTGPYGKIGDTVGLPSAQDAAVRTVLSMVASVERTVGDLSRVKAWCRLHCMANAVPGFFDFPAVFNPASQLLLDMFGEDIGYHARVAVGVAGLPWDVPVEIAAELELHPESE</sequence>
<evidence type="ECO:0000313" key="3">
    <source>
        <dbReference type="EMBL" id="MFK4264261.1"/>
    </source>
</evidence>
<evidence type="ECO:0000259" key="2">
    <source>
        <dbReference type="Pfam" id="PF14588"/>
    </source>
</evidence>
<dbReference type="InterPro" id="IPR035959">
    <property type="entry name" value="RutC-like_sf"/>
</dbReference>
<name>A0ABW8LEA6_9ACTN</name>
<dbReference type="RefSeq" id="WP_404745699.1">
    <property type="nucleotide sequence ID" value="NZ_JBJDQH010000002.1"/>
</dbReference>
<organism evidence="3 4">
    <name type="scientific">Streptomyces milbemycinicus</name>
    <dbReference type="NCBI Taxonomy" id="476552"/>
    <lineage>
        <taxon>Bacteria</taxon>
        <taxon>Bacillati</taxon>
        <taxon>Actinomycetota</taxon>
        <taxon>Actinomycetes</taxon>
        <taxon>Kitasatosporales</taxon>
        <taxon>Streptomycetaceae</taxon>
        <taxon>Streptomyces</taxon>
    </lineage>
</organism>
<dbReference type="PANTHER" id="PTHR43760:SF1">
    <property type="entry name" value="ENDORIBONUCLEASE L-PSP_CHORISMATE MUTASE-LIKE DOMAIN-CONTAINING PROTEIN"/>
    <property type="match status" value="1"/>
</dbReference>
<gene>
    <name evidence="3" type="ORF">ACI2L5_04910</name>
</gene>
<dbReference type="InterPro" id="IPR013813">
    <property type="entry name" value="Endoribo_LPSP/chorism_mut-like"/>
</dbReference>
<proteinExistence type="predicted"/>
<keyword evidence="4" id="KW-1185">Reference proteome</keyword>
<dbReference type="CDD" id="cd02199">
    <property type="entry name" value="YjgF_YER057c_UK114_like_1"/>
    <property type="match status" value="1"/>
</dbReference>
<reference evidence="3 4" key="1">
    <citation type="submission" date="2024-11" db="EMBL/GenBank/DDBJ databases">
        <title>The Natural Products Discovery Center: Release of the First 8490 Sequenced Strains for Exploring Actinobacteria Biosynthetic Diversity.</title>
        <authorList>
            <person name="Kalkreuter E."/>
            <person name="Kautsar S.A."/>
            <person name="Yang D."/>
            <person name="Bader C.D."/>
            <person name="Teijaro C.N."/>
            <person name="Fluegel L."/>
            <person name="Davis C.M."/>
            <person name="Simpson J.R."/>
            <person name="Lauterbach L."/>
            <person name="Steele A.D."/>
            <person name="Gui C."/>
            <person name="Meng S."/>
            <person name="Li G."/>
            <person name="Viehrig K."/>
            <person name="Ye F."/>
            <person name="Su P."/>
            <person name="Kiefer A.F."/>
            <person name="Nichols A."/>
            <person name="Cepeda A.J."/>
            <person name="Yan W."/>
            <person name="Fan B."/>
            <person name="Jiang Y."/>
            <person name="Adhikari A."/>
            <person name="Zheng C.-J."/>
            <person name="Schuster L."/>
            <person name="Cowan T.M."/>
            <person name="Smanski M.J."/>
            <person name="Chevrette M.G."/>
            <person name="De Carvalho L.P.S."/>
            <person name="Shen B."/>
        </authorList>
    </citation>
    <scope>NUCLEOTIDE SEQUENCE [LARGE SCALE GENOMIC DNA]</scope>
    <source>
        <strain evidence="3 4">NPDC020863</strain>
    </source>
</reference>
<dbReference type="Pfam" id="PF14588">
    <property type="entry name" value="YjgF_endoribonc"/>
    <property type="match status" value="1"/>
</dbReference>
<dbReference type="SUPFAM" id="SSF55298">
    <property type="entry name" value="YjgF-like"/>
    <property type="match status" value="1"/>
</dbReference>